<reference evidence="1 2" key="1">
    <citation type="submission" date="2023-09" db="EMBL/GenBank/DDBJ databases">
        <title>Xinfangfangia sedmenti sp. nov., isolated the sedment.</title>
        <authorList>
            <person name="Xu L."/>
        </authorList>
    </citation>
    <scope>NUCLEOTIDE SEQUENCE [LARGE SCALE GENOMIC DNA]</scope>
    <source>
        <strain evidence="1 2">LG-4</strain>
    </source>
</reference>
<dbReference type="Proteomes" id="UP001247754">
    <property type="component" value="Unassembled WGS sequence"/>
</dbReference>
<evidence type="ECO:0000313" key="2">
    <source>
        <dbReference type="Proteomes" id="UP001247754"/>
    </source>
</evidence>
<accession>A0ABU1FAJ8</accession>
<evidence type="ECO:0000313" key="1">
    <source>
        <dbReference type="EMBL" id="MDR5653907.1"/>
    </source>
</evidence>
<keyword evidence="2" id="KW-1185">Reference proteome</keyword>
<sequence length="288" mass="31352">MSGPHPELDRAVFFGPRPELERYLVTLSGHSYVYVLCRPDQTPFYVGKGVNRRVLAHEAEARQNHSIGETNPFKCNVIRKILRQGSTILYVIDSVFPREREQASLEREATLIARIGRLHEGGTLTNLAGGVGRAAGSSPFSVARHEATLSGEPEDNPERAVLNRFLQGIGPVRSVPVKPVGQIARILPSTPHPSPRRPTPRCAYALIASASAHGLTLEPGVRIPRSFVYEGVEGVIENGVARDLLKAEMAQLVPAADPRAEHFALSPDHIALIVDLIGEEALVDRGLL</sequence>
<proteinExistence type="predicted"/>
<dbReference type="RefSeq" id="WP_310458127.1">
    <property type="nucleotide sequence ID" value="NZ_JAVKPH010000018.1"/>
</dbReference>
<name>A0ABU1FAJ8_9RHOB</name>
<comment type="caution">
    <text evidence="1">The sequence shown here is derived from an EMBL/GenBank/DDBJ whole genome shotgun (WGS) entry which is preliminary data.</text>
</comment>
<dbReference type="EMBL" id="JAVKPH010000018">
    <property type="protein sequence ID" value="MDR5653907.1"/>
    <property type="molecule type" value="Genomic_DNA"/>
</dbReference>
<organism evidence="1 2">
    <name type="scientific">Ruixingdingia sedimenti</name>
    <dbReference type="NCBI Taxonomy" id="3073604"/>
    <lineage>
        <taxon>Bacteria</taxon>
        <taxon>Pseudomonadati</taxon>
        <taxon>Pseudomonadota</taxon>
        <taxon>Alphaproteobacteria</taxon>
        <taxon>Rhodobacterales</taxon>
        <taxon>Paracoccaceae</taxon>
        <taxon>Ruixingdingia</taxon>
    </lineage>
</organism>
<protein>
    <submittedName>
        <fullName evidence="1">GIY-YIG nuclease family protein</fullName>
    </submittedName>
</protein>
<gene>
    <name evidence="1" type="ORF">RGD00_14930</name>
</gene>
<dbReference type="CDD" id="cd10440">
    <property type="entry name" value="GIY-YIG_COG3680"/>
    <property type="match status" value="1"/>
</dbReference>
<dbReference type="Pfam" id="PF22945">
    <property type="entry name" value="LEM-3_GIY-YIG"/>
    <property type="match status" value="1"/>
</dbReference>